<evidence type="ECO:0000313" key="2">
    <source>
        <dbReference type="Proteomes" id="UP000184447"/>
    </source>
</evidence>
<sequence>MKNNPYIGHSLQLSGVEEHRLIGGKGDGMRLFEVRNGLGLAFTVSLDRCADISRLSFKGDNYGYFSQAGYVSPAYYDGKGEGFLKSFTGGFLTTCGLSAVGVPCVDEGEELPLHGSIGNTPAEHAYWTEDDKKITINAVINQSMMFSDKLILHRKIICSKIKNEIVIEDTIENVGDKKVPCMILYHMNIGYPLLSEKAKLEIPSIEVKPRNDHAAKDIGNWNQMLKPQVGFEEQCYYHLFNKTGMATIYNSDIKKGLKMTFDANNLDYFVQWKMMAVKDYVLGLEPGNCHADGRNIMRKDGTLKYLNVNEQVTYQIKLEILEEDIC</sequence>
<evidence type="ECO:0008006" key="3">
    <source>
        <dbReference type="Google" id="ProtNLM"/>
    </source>
</evidence>
<dbReference type="OrthoDB" id="9791280at2"/>
<accession>A0A1M5WF37</accession>
<dbReference type="InterPro" id="IPR014718">
    <property type="entry name" value="GH-type_carb-bd"/>
</dbReference>
<dbReference type="RefSeq" id="WP_073339089.1">
    <property type="nucleotide sequence ID" value="NZ_FQXM01000017.1"/>
</dbReference>
<reference evidence="1 2" key="1">
    <citation type="submission" date="2016-11" db="EMBL/GenBank/DDBJ databases">
        <authorList>
            <person name="Jaros S."/>
            <person name="Januszkiewicz K."/>
            <person name="Wedrychowicz H."/>
        </authorList>
    </citation>
    <scope>NUCLEOTIDE SEQUENCE [LARGE SCALE GENOMIC DNA]</scope>
    <source>
        <strain evidence="1 2">DSM 8605</strain>
    </source>
</reference>
<evidence type="ECO:0000313" key="1">
    <source>
        <dbReference type="EMBL" id="SHH86169.1"/>
    </source>
</evidence>
<dbReference type="GO" id="GO:0030246">
    <property type="term" value="F:carbohydrate binding"/>
    <property type="evidence" value="ECO:0007669"/>
    <property type="project" value="InterPro"/>
</dbReference>
<dbReference type="InterPro" id="IPR027839">
    <property type="entry name" value="DUF4432"/>
</dbReference>
<dbReference type="Gene3D" id="2.70.98.10">
    <property type="match status" value="1"/>
</dbReference>
<gene>
    <name evidence="1" type="ORF">SAMN02745207_02858</name>
</gene>
<dbReference type="EMBL" id="FQXM01000017">
    <property type="protein sequence ID" value="SHH86169.1"/>
    <property type="molecule type" value="Genomic_DNA"/>
</dbReference>
<name>A0A1M5WF37_9CLOT</name>
<dbReference type="CDD" id="cd09023">
    <property type="entry name" value="Aldose_epim_Ec_c4013"/>
    <property type="match status" value="1"/>
</dbReference>
<organism evidence="1 2">
    <name type="scientific">Clostridium grantii DSM 8605</name>
    <dbReference type="NCBI Taxonomy" id="1121316"/>
    <lineage>
        <taxon>Bacteria</taxon>
        <taxon>Bacillati</taxon>
        <taxon>Bacillota</taxon>
        <taxon>Clostridia</taxon>
        <taxon>Eubacteriales</taxon>
        <taxon>Clostridiaceae</taxon>
        <taxon>Clostridium</taxon>
    </lineage>
</organism>
<protein>
    <recommendedName>
        <fullName evidence="3">Galactose mutarotase</fullName>
    </recommendedName>
</protein>
<proteinExistence type="predicted"/>
<dbReference type="Pfam" id="PF14486">
    <property type="entry name" value="DUF4432"/>
    <property type="match status" value="1"/>
</dbReference>
<dbReference type="Proteomes" id="UP000184447">
    <property type="component" value="Unassembled WGS sequence"/>
</dbReference>
<dbReference type="STRING" id="1121316.SAMN02745207_02858"/>
<keyword evidence="2" id="KW-1185">Reference proteome</keyword>
<dbReference type="AlphaFoldDB" id="A0A1M5WF37"/>